<accession>A0A518DA20</accession>
<dbReference type="EMBL" id="CP036291">
    <property type="protein sequence ID" value="QDU88293.1"/>
    <property type="molecule type" value="Genomic_DNA"/>
</dbReference>
<dbReference type="EC" id="3.1.2.28" evidence="3"/>
<name>A0A518DA20_9BACT</name>
<dbReference type="PIRSF" id="PIRSF003230">
    <property type="entry name" value="YbgC"/>
    <property type="match status" value="1"/>
</dbReference>
<evidence type="ECO:0000256" key="1">
    <source>
        <dbReference type="ARBA" id="ARBA00005953"/>
    </source>
</evidence>
<sequence length="140" mass="15833">MAETFTTRRRVEFADTDMAGIAHFSAFFRYMEAAEHALFRSLGLSIYDRRQGRHLSFPRVSAACDYQSPARCEEELDFCVTIAKLGRTSIGYRFRITRDGAPVAEGRMTSVCCHVEPDKPLRPTAIPEDIAALLRPFVEP</sequence>
<organism evidence="3 4">
    <name type="scientific">Pirellulimonas nuda</name>
    <dbReference type="NCBI Taxonomy" id="2528009"/>
    <lineage>
        <taxon>Bacteria</taxon>
        <taxon>Pseudomonadati</taxon>
        <taxon>Planctomycetota</taxon>
        <taxon>Planctomycetia</taxon>
        <taxon>Pirellulales</taxon>
        <taxon>Lacipirellulaceae</taxon>
        <taxon>Pirellulimonas</taxon>
    </lineage>
</organism>
<dbReference type="PANTHER" id="PTHR31793">
    <property type="entry name" value="4-HYDROXYBENZOYL-COA THIOESTERASE FAMILY MEMBER"/>
    <property type="match status" value="1"/>
</dbReference>
<proteinExistence type="inferred from homology"/>
<keyword evidence="4" id="KW-1185">Reference proteome</keyword>
<evidence type="ECO:0000313" key="4">
    <source>
        <dbReference type="Proteomes" id="UP000317429"/>
    </source>
</evidence>
<dbReference type="InterPro" id="IPR050563">
    <property type="entry name" value="4-hydroxybenzoyl-CoA_TE"/>
</dbReference>
<keyword evidence="2 3" id="KW-0378">Hydrolase</keyword>
<dbReference type="InterPro" id="IPR029069">
    <property type="entry name" value="HotDog_dom_sf"/>
</dbReference>
<dbReference type="CDD" id="cd00586">
    <property type="entry name" value="4HBT"/>
    <property type="match status" value="1"/>
</dbReference>
<dbReference type="SUPFAM" id="SSF54637">
    <property type="entry name" value="Thioesterase/thiol ester dehydrase-isomerase"/>
    <property type="match status" value="1"/>
</dbReference>
<dbReference type="AlphaFoldDB" id="A0A518DA20"/>
<dbReference type="RefSeq" id="WP_231954268.1">
    <property type="nucleotide sequence ID" value="NZ_CP036291.1"/>
</dbReference>
<dbReference type="Pfam" id="PF13279">
    <property type="entry name" value="4HBT_2"/>
    <property type="match status" value="1"/>
</dbReference>
<dbReference type="InterPro" id="IPR006684">
    <property type="entry name" value="YbgC/YbaW"/>
</dbReference>
<evidence type="ECO:0000313" key="3">
    <source>
        <dbReference type="EMBL" id="QDU88293.1"/>
    </source>
</evidence>
<dbReference type="GO" id="GO:0061522">
    <property type="term" value="F:1,4-dihydroxy-2-naphthoyl-CoA thioesterase activity"/>
    <property type="evidence" value="ECO:0007669"/>
    <property type="project" value="UniProtKB-EC"/>
</dbReference>
<reference evidence="3 4" key="1">
    <citation type="submission" date="2019-02" db="EMBL/GenBank/DDBJ databases">
        <title>Deep-cultivation of Planctomycetes and their phenomic and genomic characterization uncovers novel biology.</title>
        <authorList>
            <person name="Wiegand S."/>
            <person name="Jogler M."/>
            <person name="Boedeker C."/>
            <person name="Pinto D."/>
            <person name="Vollmers J."/>
            <person name="Rivas-Marin E."/>
            <person name="Kohn T."/>
            <person name="Peeters S.H."/>
            <person name="Heuer A."/>
            <person name="Rast P."/>
            <person name="Oberbeckmann S."/>
            <person name="Bunk B."/>
            <person name="Jeske O."/>
            <person name="Meyerdierks A."/>
            <person name="Storesund J.E."/>
            <person name="Kallscheuer N."/>
            <person name="Luecker S."/>
            <person name="Lage O.M."/>
            <person name="Pohl T."/>
            <person name="Merkel B.J."/>
            <person name="Hornburger P."/>
            <person name="Mueller R.-W."/>
            <person name="Bruemmer F."/>
            <person name="Labrenz M."/>
            <person name="Spormann A.M."/>
            <person name="Op den Camp H."/>
            <person name="Overmann J."/>
            <person name="Amann R."/>
            <person name="Jetten M.S.M."/>
            <person name="Mascher T."/>
            <person name="Medema M.H."/>
            <person name="Devos D.P."/>
            <person name="Kaster A.-K."/>
            <person name="Ovreas L."/>
            <person name="Rohde M."/>
            <person name="Galperin M.Y."/>
            <person name="Jogler C."/>
        </authorList>
    </citation>
    <scope>NUCLEOTIDE SEQUENCE [LARGE SCALE GENOMIC DNA]</scope>
    <source>
        <strain evidence="3 4">Pla175</strain>
    </source>
</reference>
<dbReference type="KEGG" id="pnd:Pla175_16680"/>
<protein>
    <submittedName>
        <fullName evidence="3">1,4-dihydroxy-2-naphthoyl-CoA hydrolase</fullName>
        <ecNumber evidence="3">3.1.2.28</ecNumber>
    </submittedName>
</protein>
<evidence type="ECO:0000256" key="2">
    <source>
        <dbReference type="ARBA" id="ARBA00022801"/>
    </source>
</evidence>
<dbReference type="PANTHER" id="PTHR31793:SF27">
    <property type="entry name" value="NOVEL THIOESTERASE SUPERFAMILY DOMAIN AND SAPOSIN A-TYPE DOMAIN CONTAINING PROTEIN (0610012H03RIK)"/>
    <property type="match status" value="1"/>
</dbReference>
<dbReference type="GO" id="GO:0047617">
    <property type="term" value="F:fatty acyl-CoA hydrolase activity"/>
    <property type="evidence" value="ECO:0007669"/>
    <property type="project" value="TreeGrafter"/>
</dbReference>
<gene>
    <name evidence="3" type="ORF">Pla175_16680</name>
</gene>
<dbReference type="Proteomes" id="UP000317429">
    <property type="component" value="Chromosome"/>
</dbReference>
<comment type="similarity">
    <text evidence="1">Belongs to the 4-hydroxybenzoyl-CoA thioesterase family.</text>
</comment>
<dbReference type="Gene3D" id="3.10.129.10">
    <property type="entry name" value="Hotdog Thioesterase"/>
    <property type="match status" value="1"/>
</dbReference>